<dbReference type="Proteomes" id="UP001204772">
    <property type="component" value="Unassembled WGS sequence"/>
</dbReference>
<protein>
    <submittedName>
        <fullName evidence="1">Uncharacterized protein</fullName>
    </submittedName>
</protein>
<keyword evidence="2" id="KW-1185">Reference proteome</keyword>
<accession>A0ABT1FLT5</accession>
<evidence type="ECO:0000313" key="1">
    <source>
        <dbReference type="EMBL" id="MCP1382460.1"/>
    </source>
</evidence>
<sequence length="224" mass="25901">MPTFGLIAEGVTDHVVLENILVGYFNDPDLDVRPLTPLRDATDALQGFGGWYNVFEYCKSSFFKDAFIQIDYLIIQIDTDCSHEKNYDVPPIHGESTEEFIERVIAKFVGLFQNGFGEKFYESHQRRILFAVSVNEIECWLLPLYSTEKKTQASSNNCIHKLNQLLTKSKKDIINPTRKDAKIYQKLSREFCKTKILKNAYPQNPSFNYFVEQYLVKIETANLS</sequence>
<proteinExistence type="predicted"/>
<dbReference type="EMBL" id="JAMZEL010000002">
    <property type="protein sequence ID" value="MCP1382460.1"/>
    <property type="molecule type" value="Genomic_DNA"/>
</dbReference>
<evidence type="ECO:0000313" key="2">
    <source>
        <dbReference type="Proteomes" id="UP001204772"/>
    </source>
</evidence>
<dbReference type="RefSeq" id="WP_253526696.1">
    <property type="nucleotide sequence ID" value="NZ_JAMZEL010000002.1"/>
</dbReference>
<reference evidence="1 2" key="1">
    <citation type="submission" date="2022-06" db="EMBL/GenBank/DDBJ databases">
        <title>Runella sp. S5 genome sequencing.</title>
        <authorList>
            <person name="Park S."/>
        </authorList>
    </citation>
    <scope>NUCLEOTIDE SEQUENCE [LARGE SCALE GENOMIC DNA]</scope>
    <source>
        <strain evidence="1 2">S5</strain>
    </source>
</reference>
<gene>
    <name evidence="1" type="ORF">NCI00_08500</name>
</gene>
<comment type="caution">
    <text evidence="1">The sequence shown here is derived from an EMBL/GenBank/DDBJ whole genome shotgun (WGS) entry which is preliminary data.</text>
</comment>
<name>A0ABT1FLT5_9BACT</name>
<organism evidence="1 2">
    <name type="scientific">Runella salmonicolor</name>
    <dbReference type="NCBI Taxonomy" id="2950278"/>
    <lineage>
        <taxon>Bacteria</taxon>
        <taxon>Pseudomonadati</taxon>
        <taxon>Bacteroidota</taxon>
        <taxon>Cytophagia</taxon>
        <taxon>Cytophagales</taxon>
        <taxon>Spirosomataceae</taxon>
        <taxon>Runella</taxon>
    </lineage>
</organism>